<dbReference type="EMBL" id="AVPK01000006">
    <property type="protein sequence ID" value="KGN37176.1"/>
    <property type="molecule type" value="Genomic_DNA"/>
</dbReference>
<gene>
    <name evidence="1" type="ORF">N803_15085</name>
</gene>
<reference evidence="1 2" key="1">
    <citation type="submission" date="2013-08" db="EMBL/GenBank/DDBJ databases">
        <title>The genome sequence of Knoellia subterranea.</title>
        <authorList>
            <person name="Zhu W."/>
            <person name="Wang G."/>
        </authorList>
    </citation>
    <scope>NUCLEOTIDE SEQUENCE [LARGE SCALE GENOMIC DNA]</scope>
    <source>
        <strain evidence="1 2">KCTC 19937</strain>
    </source>
</reference>
<protein>
    <submittedName>
        <fullName evidence="1">Uncharacterized protein</fullName>
    </submittedName>
</protein>
<accession>A0A0A0JNH5</accession>
<evidence type="ECO:0000313" key="1">
    <source>
        <dbReference type="EMBL" id="KGN37176.1"/>
    </source>
</evidence>
<comment type="caution">
    <text evidence="1">The sequence shown here is derived from an EMBL/GenBank/DDBJ whole genome shotgun (WGS) entry which is preliminary data.</text>
</comment>
<dbReference type="AlphaFoldDB" id="A0A0A0JNH5"/>
<name>A0A0A0JNH5_9MICO</name>
<dbReference type="eggNOG" id="ENOG5033KXN">
    <property type="taxonomic scope" value="Bacteria"/>
</dbReference>
<proteinExistence type="predicted"/>
<organism evidence="1 2">
    <name type="scientific">Knoellia subterranea KCTC 19937</name>
    <dbReference type="NCBI Taxonomy" id="1385521"/>
    <lineage>
        <taxon>Bacteria</taxon>
        <taxon>Bacillati</taxon>
        <taxon>Actinomycetota</taxon>
        <taxon>Actinomycetes</taxon>
        <taxon>Micrococcales</taxon>
        <taxon>Intrasporangiaceae</taxon>
        <taxon>Knoellia</taxon>
    </lineage>
</organism>
<sequence length="66" mass="7102">MTGVLADGVESGCRLLRTDGETFVLSGNVTQENGTRVTVTGRIAENVMSFCMQGRHFAIESIRPAN</sequence>
<dbReference type="Proteomes" id="UP000030011">
    <property type="component" value="Unassembled WGS sequence"/>
</dbReference>
<keyword evidence="2" id="KW-1185">Reference proteome</keyword>
<evidence type="ECO:0000313" key="2">
    <source>
        <dbReference type="Proteomes" id="UP000030011"/>
    </source>
</evidence>